<dbReference type="GO" id="GO:0005524">
    <property type="term" value="F:ATP binding"/>
    <property type="evidence" value="ECO:0007669"/>
    <property type="project" value="UniProtKB-KW"/>
</dbReference>
<dbReference type="InterPro" id="IPR041701">
    <property type="entry name" value="MetN_ABC"/>
</dbReference>
<dbReference type="PANTHER" id="PTHR43166:SF30">
    <property type="entry name" value="METHIONINE IMPORT ATP-BINDING PROTEIN METN"/>
    <property type="match status" value="1"/>
</dbReference>
<gene>
    <name evidence="7" type="ORF">KQI88_16475</name>
</gene>
<dbReference type="RefSeq" id="WP_216419254.1">
    <property type="nucleotide sequence ID" value="NZ_JAHLQK010000007.1"/>
</dbReference>
<keyword evidence="4" id="KW-0029">Amino-acid transport</keyword>
<evidence type="ECO:0000259" key="6">
    <source>
        <dbReference type="PROSITE" id="PS50893"/>
    </source>
</evidence>
<feature type="domain" description="ABC transporter" evidence="6">
    <location>
        <begin position="2"/>
        <end position="241"/>
    </location>
</feature>
<dbReference type="InterPro" id="IPR003593">
    <property type="entry name" value="AAA+_ATPase"/>
</dbReference>
<evidence type="ECO:0000256" key="1">
    <source>
        <dbReference type="ARBA" id="ARBA00022448"/>
    </source>
</evidence>
<sequence length="265" mass="29692">MINLNNITKIYEAKEGNVLAIKNISLNIKKGEIYGIMGVSGAGKSTLIRCINLLEKPTYGEVWVNNVNLTNLSTSLLREERKNIGMIFQHYNLLSSRNVFDNIAYPLELAGVKKQERNKRIEELLNLVDLADKKNHYPSQLSGGQRQRIAIARALATNPQILLSDESTSALDPITSRSILELLKEINGRLGVTIVLITHQMEVIEQICHRVAVLQDGSIVEEGPVNKVFSSPQNPYTRLLLDKNDSNTYIKESIKLFKTKKVGVL</sequence>
<evidence type="ECO:0000256" key="3">
    <source>
        <dbReference type="ARBA" id="ARBA00022967"/>
    </source>
</evidence>
<dbReference type="InterPro" id="IPR017871">
    <property type="entry name" value="ABC_transporter-like_CS"/>
</dbReference>
<keyword evidence="7" id="KW-0067">ATP-binding</keyword>
<dbReference type="PANTHER" id="PTHR43166">
    <property type="entry name" value="AMINO ACID IMPORT ATP-BINDING PROTEIN"/>
    <property type="match status" value="1"/>
</dbReference>
<comment type="caution">
    <text evidence="7">The sequence shown here is derived from an EMBL/GenBank/DDBJ whole genome shotgun (WGS) entry which is preliminary data.</text>
</comment>
<name>A0ABS6G9I2_9FIRM</name>
<evidence type="ECO:0000313" key="8">
    <source>
        <dbReference type="Proteomes" id="UP000779508"/>
    </source>
</evidence>
<evidence type="ECO:0000256" key="2">
    <source>
        <dbReference type="ARBA" id="ARBA00022475"/>
    </source>
</evidence>
<evidence type="ECO:0000313" key="7">
    <source>
        <dbReference type="EMBL" id="MBU5678016.1"/>
    </source>
</evidence>
<dbReference type="CDD" id="cd03258">
    <property type="entry name" value="ABC_MetN_methionine_transporter"/>
    <property type="match status" value="1"/>
</dbReference>
<dbReference type="SMART" id="SM00382">
    <property type="entry name" value="AAA"/>
    <property type="match status" value="1"/>
</dbReference>
<dbReference type="Pfam" id="PF00005">
    <property type="entry name" value="ABC_tran"/>
    <property type="match status" value="1"/>
</dbReference>
<dbReference type="PROSITE" id="PS50893">
    <property type="entry name" value="ABC_TRANSPORTER_2"/>
    <property type="match status" value="1"/>
</dbReference>
<proteinExistence type="predicted"/>
<keyword evidence="8" id="KW-1185">Reference proteome</keyword>
<dbReference type="Proteomes" id="UP000779508">
    <property type="component" value="Unassembled WGS sequence"/>
</dbReference>
<evidence type="ECO:0000256" key="5">
    <source>
        <dbReference type="ARBA" id="ARBA00023136"/>
    </source>
</evidence>
<dbReference type="InterPro" id="IPR050086">
    <property type="entry name" value="MetN_ABC_transporter-like"/>
</dbReference>
<keyword evidence="2" id="KW-1003">Cell membrane</keyword>
<keyword evidence="5" id="KW-0472">Membrane</keyword>
<accession>A0ABS6G9I2</accession>
<dbReference type="InterPro" id="IPR003439">
    <property type="entry name" value="ABC_transporter-like_ATP-bd"/>
</dbReference>
<dbReference type="EMBL" id="JAHLQK010000007">
    <property type="protein sequence ID" value="MBU5678016.1"/>
    <property type="molecule type" value="Genomic_DNA"/>
</dbReference>
<protein>
    <submittedName>
        <fullName evidence="7">ATP-binding cassette domain-containing protein</fullName>
    </submittedName>
</protein>
<reference evidence="7 8" key="1">
    <citation type="submission" date="2021-06" db="EMBL/GenBank/DDBJ databases">
        <authorList>
            <person name="Sun Q."/>
            <person name="Li D."/>
        </authorList>
    </citation>
    <scope>NUCLEOTIDE SEQUENCE [LARGE SCALE GENOMIC DNA]</scope>
    <source>
        <strain evidence="7 8">MSJ-5</strain>
    </source>
</reference>
<keyword evidence="1" id="KW-0813">Transport</keyword>
<keyword evidence="3" id="KW-1278">Translocase</keyword>
<keyword evidence="7" id="KW-0547">Nucleotide-binding</keyword>
<dbReference type="PROSITE" id="PS00211">
    <property type="entry name" value="ABC_TRANSPORTER_1"/>
    <property type="match status" value="1"/>
</dbReference>
<evidence type="ECO:0000256" key="4">
    <source>
        <dbReference type="ARBA" id="ARBA00022970"/>
    </source>
</evidence>
<organism evidence="7 8">
    <name type="scientific">Alkaliphilus flagellatus</name>
    <dbReference type="NCBI Taxonomy" id="2841507"/>
    <lineage>
        <taxon>Bacteria</taxon>
        <taxon>Bacillati</taxon>
        <taxon>Bacillota</taxon>
        <taxon>Clostridia</taxon>
        <taxon>Peptostreptococcales</taxon>
        <taxon>Natronincolaceae</taxon>
        <taxon>Alkaliphilus</taxon>
    </lineage>
</organism>